<evidence type="ECO:0000256" key="1">
    <source>
        <dbReference type="ARBA" id="ARBA00009437"/>
    </source>
</evidence>
<evidence type="ECO:0000256" key="2">
    <source>
        <dbReference type="ARBA" id="ARBA00023015"/>
    </source>
</evidence>
<dbReference type="Proteomes" id="UP000748308">
    <property type="component" value="Unassembled WGS sequence"/>
</dbReference>
<accession>A0A938BS16</accession>
<evidence type="ECO:0000313" key="7">
    <source>
        <dbReference type="Proteomes" id="UP000748308"/>
    </source>
</evidence>
<dbReference type="InterPro" id="IPR000847">
    <property type="entry name" value="LysR_HTH_N"/>
</dbReference>
<dbReference type="InterPro" id="IPR036390">
    <property type="entry name" value="WH_DNA-bd_sf"/>
</dbReference>
<dbReference type="PANTHER" id="PTHR30126:SF91">
    <property type="entry name" value="LYSR FAMILY TRANSCRIPTIONAL REGULATOR"/>
    <property type="match status" value="1"/>
</dbReference>
<dbReference type="Gene3D" id="1.10.10.10">
    <property type="entry name" value="Winged helix-like DNA-binding domain superfamily/Winged helix DNA-binding domain"/>
    <property type="match status" value="1"/>
</dbReference>
<name>A0A938BS16_UNCEI</name>
<keyword evidence="4" id="KW-0804">Transcription</keyword>
<organism evidence="6 7">
    <name type="scientific">Eiseniibacteriota bacterium</name>
    <dbReference type="NCBI Taxonomy" id="2212470"/>
    <lineage>
        <taxon>Bacteria</taxon>
        <taxon>Candidatus Eiseniibacteriota</taxon>
    </lineage>
</organism>
<dbReference type="GO" id="GO:0003700">
    <property type="term" value="F:DNA-binding transcription factor activity"/>
    <property type="evidence" value="ECO:0007669"/>
    <property type="project" value="InterPro"/>
</dbReference>
<dbReference type="Pfam" id="PF03466">
    <property type="entry name" value="LysR_substrate"/>
    <property type="match status" value="1"/>
</dbReference>
<evidence type="ECO:0000256" key="4">
    <source>
        <dbReference type="ARBA" id="ARBA00023163"/>
    </source>
</evidence>
<dbReference type="GO" id="GO:0000976">
    <property type="term" value="F:transcription cis-regulatory region binding"/>
    <property type="evidence" value="ECO:0007669"/>
    <property type="project" value="TreeGrafter"/>
</dbReference>
<gene>
    <name evidence="6" type="ORF">FJY75_14035</name>
</gene>
<keyword evidence="3" id="KW-0238">DNA-binding</keyword>
<feature type="non-terminal residue" evidence="6">
    <location>
        <position position="1"/>
    </location>
</feature>
<dbReference type="PANTHER" id="PTHR30126">
    <property type="entry name" value="HTH-TYPE TRANSCRIPTIONAL REGULATOR"/>
    <property type="match status" value="1"/>
</dbReference>
<evidence type="ECO:0000313" key="6">
    <source>
        <dbReference type="EMBL" id="MBM3318962.1"/>
    </source>
</evidence>
<dbReference type="InterPro" id="IPR036388">
    <property type="entry name" value="WH-like_DNA-bd_sf"/>
</dbReference>
<dbReference type="InterPro" id="IPR005119">
    <property type="entry name" value="LysR_subst-bd"/>
</dbReference>
<protein>
    <submittedName>
        <fullName evidence="6">LysR family transcriptional regulator</fullName>
    </submittedName>
</protein>
<sequence>RNFCAVAEAGSIVKAAGGDPVRQSLFSRQIRELEGALEVELVRRQGRGLAITEEGRRLAALVRGQMAALQDFDDECRNRPVRFSMAGSNTLLDAVFLPRLAEIRKRLPSVVWRIAHMQTKDAARALGEGQVDFALLRADAVPGRVEKRKLGSLEWVSAVPPDLAGGSGASPKALAALPLALPIGGELRSLVDEYAAKAGVRLRVVLEADSFRQSLQAAAAGVCAAIVPSILMPTVAGSLRTLPLPPALRSSTPYALAWRRRLIDTRREGAAVLKAVLAAIG</sequence>
<comment type="similarity">
    <text evidence="1">Belongs to the LysR transcriptional regulatory family.</text>
</comment>
<dbReference type="PROSITE" id="PS50931">
    <property type="entry name" value="HTH_LYSR"/>
    <property type="match status" value="1"/>
</dbReference>
<dbReference type="EMBL" id="VGIY01000567">
    <property type="protein sequence ID" value="MBM3318962.1"/>
    <property type="molecule type" value="Genomic_DNA"/>
</dbReference>
<keyword evidence="2" id="KW-0805">Transcription regulation</keyword>
<evidence type="ECO:0000256" key="3">
    <source>
        <dbReference type="ARBA" id="ARBA00023125"/>
    </source>
</evidence>
<dbReference type="SUPFAM" id="SSF53850">
    <property type="entry name" value="Periplasmic binding protein-like II"/>
    <property type="match status" value="1"/>
</dbReference>
<dbReference type="SUPFAM" id="SSF46785">
    <property type="entry name" value="Winged helix' DNA-binding domain"/>
    <property type="match status" value="1"/>
</dbReference>
<dbReference type="AlphaFoldDB" id="A0A938BS16"/>
<comment type="caution">
    <text evidence="6">The sequence shown here is derived from an EMBL/GenBank/DDBJ whole genome shotgun (WGS) entry which is preliminary data.</text>
</comment>
<proteinExistence type="inferred from homology"/>
<dbReference type="Gene3D" id="3.40.190.290">
    <property type="match status" value="1"/>
</dbReference>
<reference evidence="6" key="1">
    <citation type="submission" date="2019-03" db="EMBL/GenBank/DDBJ databases">
        <title>Lake Tanganyika Metagenome-Assembled Genomes (MAGs).</title>
        <authorList>
            <person name="Tran P."/>
        </authorList>
    </citation>
    <scope>NUCLEOTIDE SEQUENCE</scope>
    <source>
        <strain evidence="6">M_DeepCast_400m_m2_100</strain>
    </source>
</reference>
<evidence type="ECO:0000259" key="5">
    <source>
        <dbReference type="PROSITE" id="PS50931"/>
    </source>
</evidence>
<feature type="domain" description="HTH lysR-type" evidence="5">
    <location>
        <begin position="1"/>
        <end position="52"/>
    </location>
</feature>
<dbReference type="Pfam" id="PF00126">
    <property type="entry name" value="HTH_1"/>
    <property type="match status" value="1"/>
</dbReference>